<protein>
    <submittedName>
        <fullName evidence="3 4">Uncharacterized protein</fullName>
    </submittedName>
</protein>
<dbReference type="Gene3D" id="1.25.10.10">
    <property type="entry name" value="Leucine-rich Repeat Variant"/>
    <property type="match status" value="1"/>
</dbReference>
<keyword evidence="5" id="KW-1185">Reference proteome</keyword>
<dbReference type="EnsemblMetazoa" id="HelroT189905">
    <property type="protein sequence ID" value="HelroP189905"/>
    <property type="gene ID" value="HelroG189905"/>
</dbReference>
<evidence type="ECO:0000256" key="1">
    <source>
        <dbReference type="SAM" id="MobiDB-lite"/>
    </source>
</evidence>
<dbReference type="RefSeq" id="XP_009031485.1">
    <property type="nucleotide sequence ID" value="XM_009033237.1"/>
</dbReference>
<dbReference type="HOGENOM" id="CLU_292102_0_0_1"/>
<dbReference type="KEGG" id="hro:HELRODRAFT_189905"/>
<evidence type="ECO:0000313" key="4">
    <source>
        <dbReference type="EnsemblMetazoa" id="HelroP189905"/>
    </source>
</evidence>
<reference evidence="3 5" key="2">
    <citation type="journal article" date="2013" name="Nature">
        <title>Insights into bilaterian evolution from three spiralian genomes.</title>
        <authorList>
            <person name="Simakov O."/>
            <person name="Marletaz F."/>
            <person name="Cho S.J."/>
            <person name="Edsinger-Gonzales E."/>
            <person name="Havlak P."/>
            <person name="Hellsten U."/>
            <person name="Kuo D.H."/>
            <person name="Larsson T."/>
            <person name="Lv J."/>
            <person name="Arendt D."/>
            <person name="Savage R."/>
            <person name="Osoegawa K."/>
            <person name="de Jong P."/>
            <person name="Grimwood J."/>
            <person name="Chapman J.A."/>
            <person name="Shapiro H."/>
            <person name="Aerts A."/>
            <person name="Otillar R.P."/>
            <person name="Terry A.Y."/>
            <person name="Boore J.L."/>
            <person name="Grigoriev I.V."/>
            <person name="Lindberg D.R."/>
            <person name="Seaver E.C."/>
            <person name="Weisblat D.A."/>
            <person name="Putnam N.H."/>
            <person name="Rokhsar D.S."/>
        </authorList>
    </citation>
    <scope>NUCLEOTIDE SEQUENCE</scope>
</reference>
<reference evidence="5" key="1">
    <citation type="submission" date="2012-12" db="EMBL/GenBank/DDBJ databases">
        <authorList>
            <person name="Hellsten U."/>
            <person name="Grimwood J."/>
            <person name="Chapman J.A."/>
            <person name="Shapiro H."/>
            <person name="Aerts A."/>
            <person name="Otillar R.P."/>
            <person name="Terry A.Y."/>
            <person name="Boore J.L."/>
            <person name="Simakov O."/>
            <person name="Marletaz F."/>
            <person name="Cho S.-J."/>
            <person name="Edsinger-Gonzales E."/>
            <person name="Havlak P."/>
            <person name="Kuo D.-H."/>
            <person name="Larsson T."/>
            <person name="Lv J."/>
            <person name="Arendt D."/>
            <person name="Savage R."/>
            <person name="Osoegawa K."/>
            <person name="de Jong P."/>
            <person name="Lindberg D.R."/>
            <person name="Seaver E.C."/>
            <person name="Weisblat D.A."/>
            <person name="Putnam N.H."/>
            <person name="Grigoriev I.V."/>
            <person name="Rokhsar D.S."/>
        </authorList>
    </citation>
    <scope>NUCLEOTIDE SEQUENCE</scope>
</reference>
<dbReference type="InterPro" id="IPR011989">
    <property type="entry name" value="ARM-like"/>
</dbReference>
<dbReference type="Proteomes" id="UP000015101">
    <property type="component" value="Unassembled WGS sequence"/>
</dbReference>
<accession>T1FRG9</accession>
<keyword evidence="2" id="KW-1133">Transmembrane helix</keyword>
<dbReference type="AlphaFoldDB" id="T1FRG9"/>
<dbReference type="EMBL" id="AMQM01002299">
    <property type="status" value="NOT_ANNOTATED_CDS"/>
    <property type="molecule type" value="Genomic_DNA"/>
</dbReference>
<feature type="region of interest" description="Disordered" evidence="1">
    <location>
        <begin position="58"/>
        <end position="84"/>
    </location>
</feature>
<feature type="transmembrane region" description="Helical" evidence="2">
    <location>
        <begin position="12"/>
        <end position="32"/>
    </location>
</feature>
<organism evidence="4 5">
    <name type="scientific">Helobdella robusta</name>
    <name type="common">Californian leech</name>
    <dbReference type="NCBI Taxonomy" id="6412"/>
    <lineage>
        <taxon>Eukaryota</taxon>
        <taxon>Metazoa</taxon>
        <taxon>Spiralia</taxon>
        <taxon>Lophotrochozoa</taxon>
        <taxon>Annelida</taxon>
        <taxon>Clitellata</taxon>
        <taxon>Hirudinea</taxon>
        <taxon>Rhynchobdellida</taxon>
        <taxon>Glossiphoniidae</taxon>
        <taxon>Helobdella</taxon>
    </lineage>
</organism>
<proteinExistence type="predicted"/>
<evidence type="ECO:0000313" key="3">
    <source>
        <dbReference type="EMBL" id="ESN90583.1"/>
    </source>
</evidence>
<dbReference type="EMBL" id="KB097753">
    <property type="protein sequence ID" value="ESN90583.1"/>
    <property type="molecule type" value="Genomic_DNA"/>
</dbReference>
<dbReference type="CTD" id="20211416"/>
<keyword evidence="2" id="KW-0812">Transmembrane</keyword>
<name>T1FRG9_HELRO</name>
<dbReference type="GeneID" id="20211416"/>
<feature type="compositionally biased region" description="Low complexity" evidence="1">
    <location>
        <begin position="58"/>
        <end position="74"/>
    </location>
</feature>
<gene>
    <name evidence="4" type="primary">20211416</name>
    <name evidence="3" type="ORF">HELRODRAFT_189905</name>
</gene>
<dbReference type="InterPro" id="IPR016024">
    <property type="entry name" value="ARM-type_fold"/>
</dbReference>
<dbReference type="InParanoid" id="T1FRG9"/>
<dbReference type="STRING" id="6412.T1FRG9"/>
<sequence length="1044" mass="119551">MCLWIQPFITYGLLVLLLVLVIFGICLLFMIINHCICSMGSYTDRNTANVRRRAAGPTLPLTYSQPQPPTTYSQPQPPPTYSQSELNTAQINRWDRLEGRLSLNTVRRTPLSQRARSEGELDFAPARNPAAEPARNSMHSLFSPTIGRYRTTGVRNEQQETVSGERNDLRGLPGYFPPPSYYDSSYIIPLRNYPDDDNSHMRPSSENDLWLVSCVDLHELFTTLIDEFILNGDCQEKTRMNAVSVCKHVAIGSWLKPNQISEDGTCKNIFVEMLMNKVLFNKNASEESLLYAIDILKCTYEKKTGEPWICYAFIDYFNDQIKTDIPGVNSYAVDALTVLLQYAYEDDKMSEKGMEAIEVLYGFGLVLLEPLLTIGQLQTSWQLARSVISLYTALTPVNFSDYFDEIFVQIFQYTGVYFRGSSTDWYKFQKDELAVKLEILKLWKPLSLKLCFHDLTNLHSMFKMAVECAGGLPCHGGVFDQMYKAITELVHEIFLMSWEKMKVDEEMFLKTFEVLLKGLGVDKFWKKLTRNVVVIQGLEIEYTIDTSLNYAYQMLDDNYFELIKKFSTSMRMNAFLCWVSNLYNLRESISETAAHVFNDHINHHCKMLTEGSLAEQHLMWNFIRSMHLDAGSERNDKVKLDWDMEDLYLKAHDIIKKPMEHHPVIVCDALAFINWFKKHFSVDQLISCLDPLIDLLSRCNSLHRCFHDGSSKMRGRCHHLSVVTAAAFVLKEVLGQKYEGNDEPIIPLECLKSRLDTLCDHVCQSLSILPGNANNDYMLGVLEVTFANLQCEELLQNTRLTTFLAGQIVESFDSADYSRKYIQTLYECIGQLCIISVNDYDQPLVAKFEEVFLPAFQKVLLHREHRYPTVLITGILLEILIPHHLKTSNSNNSCKPAIPSKYDELITSILSSALWLNNDCVSSLMSFVLAFFLKNKHLLLGGDISHGYLQALEAIADKFQCTILNAYRSVQVYMVLKEITRPPLRKSIETLEKLLQTISLNKNQKLLLGVSVYVFSLAVDHSAEHVLEWFAEDDFRLPTCCSCF</sequence>
<evidence type="ECO:0000256" key="2">
    <source>
        <dbReference type="SAM" id="Phobius"/>
    </source>
</evidence>
<dbReference type="SUPFAM" id="SSF48371">
    <property type="entry name" value="ARM repeat"/>
    <property type="match status" value="1"/>
</dbReference>
<reference evidence="4" key="3">
    <citation type="submission" date="2015-06" db="UniProtKB">
        <authorList>
            <consortium name="EnsemblMetazoa"/>
        </authorList>
    </citation>
    <scope>IDENTIFICATION</scope>
</reference>
<evidence type="ECO:0000313" key="5">
    <source>
        <dbReference type="Proteomes" id="UP000015101"/>
    </source>
</evidence>
<keyword evidence="2" id="KW-0472">Membrane</keyword>